<dbReference type="SFLD" id="SFLDG01135">
    <property type="entry name" value="C1.5.6:_HAD__Beta-PGM__Phospha"/>
    <property type="match status" value="1"/>
</dbReference>
<dbReference type="PRINTS" id="PR00413">
    <property type="entry name" value="HADHALOGNASE"/>
</dbReference>
<dbReference type="GeneID" id="92946330"/>
<reference evidence="2 4" key="1">
    <citation type="submission" date="2019-05" db="EMBL/GenBank/DDBJ databases">
        <authorList>
            <person name="Schori C."/>
            <person name="Ahrens C."/>
        </authorList>
    </citation>
    <scope>NUCLEOTIDE SEQUENCE [LARGE SCALE GENOMIC DNA]</scope>
    <source>
        <strain evidence="2 4">DSM 10702</strain>
    </source>
</reference>
<dbReference type="GO" id="GO:0016787">
    <property type="term" value="F:hydrolase activity"/>
    <property type="evidence" value="ECO:0007669"/>
    <property type="project" value="UniProtKB-KW"/>
</dbReference>
<dbReference type="InterPro" id="IPR041492">
    <property type="entry name" value="HAD_2"/>
</dbReference>
<dbReference type="Gene3D" id="1.10.150.240">
    <property type="entry name" value="Putative phosphatase, domain 2"/>
    <property type="match status" value="1"/>
</dbReference>
<protein>
    <submittedName>
        <fullName evidence="2">HAD family phosphatase</fullName>
    </submittedName>
    <submittedName>
        <fullName evidence="1">Hydrolase</fullName>
    </submittedName>
</protein>
<dbReference type="EMBL" id="BKBC01000008">
    <property type="protein sequence ID" value="GEQ20439.1"/>
    <property type="molecule type" value="Genomic_DNA"/>
</dbReference>
<evidence type="ECO:0000313" key="1">
    <source>
        <dbReference type="EMBL" id="GEQ20439.1"/>
    </source>
</evidence>
<dbReference type="InterPro" id="IPR023198">
    <property type="entry name" value="PGP-like_dom2"/>
</dbReference>
<dbReference type="InterPro" id="IPR023214">
    <property type="entry name" value="HAD_sf"/>
</dbReference>
<dbReference type="EMBL" id="CP040627">
    <property type="protein sequence ID" value="QMW93032.1"/>
    <property type="molecule type" value="Genomic_DNA"/>
</dbReference>
<proteinExistence type="predicted"/>
<dbReference type="SUPFAM" id="SSF56784">
    <property type="entry name" value="HAD-like"/>
    <property type="match status" value="1"/>
</dbReference>
<dbReference type="PANTHER" id="PTHR18901:SF38">
    <property type="entry name" value="PSEUDOURIDINE-5'-PHOSPHATASE"/>
    <property type="match status" value="1"/>
</dbReference>
<gene>
    <name evidence="1" type="ORF">CBU02nite_09450</name>
    <name evidence="2" type="ORF">FF104_19130</name>
</gene>
<dbReference type="AlphaFoldDB" id="A0A0Q0YA77"/>
<dbReference type="NCBIfam" id="TIGR01509">
    <property type="entry name" value="HAD-SF-IA-v3"/>
    <property type="match status" value="1"/>
</dbReference>
<sequence length="221" mass="25350">MKKLKGVLFDMDGVIFDTEKAYLETWTEVFQRYGYELKKETYISIMGTGRDNAVRTFKNVFGEMLPIEEMYKVKDKMLKEIVESGKVCMKPGVKELLLYLKKNNIKTALATSARRWRAEIQLEMAEINGLFDVVVCGDEIRRLKPNPEIFIKTAGKLELEPEECIVIEDSPAGIKAAFDGGMYGIHVEDLKEADENILKCCKANFKNLIEIKTYIKEEVLK</sequence>
<dbReference type="Proteomes" id="UP000515243">
    <property type="component" value="Chromosome 2"/>
</dbReference>
<accession>A0A0Q0YA77</accession>
<dbReference type="InterPro" id="IPR006439">
    <property type="entry name" value="HAD-SF_hydro_IA"/>
</dbReference>
<dbReference type="SFLD" id="SFLDS00003">
    <property type="entry name" value="Haloacid_Dehalogenase"/>
    <property type="match status" value="1"/>
</dbReference>
<dbReference type="PANTHER" id="PTHR18901">
    <property type="entry name" value="2-DEOXYGLUCOSE-6-PHOSPHATE PHOSPHATASE 2"/>
    <property type="match status" value="1"/>
</dbReference>
<dbReference type="RefSeq" id="WP_002581493.1">
    <property type="nucleotide sequence ID" value="NZ_AP019717.1"/>
</dbReference>
<keyword evidence="1" id="KW-0378">Hydrolase</keyword>
<dbReference type="Proteomes" id="UP000321089">
    <property type="component" value="Unassembled WGS sequence"/>
</dbReference>
<evidence type="ECO:0000313" key="4">
    <source>
        <dbReference type="Proteomes" id="UP000515243"/>
    </source>
</evidence>
<name>A0A0Q0YA77_CLOBU</name>
<dbReference type="Gene3D" id="3.40.50.1000">
    <property type="entry name" value="HAD superfamily/HAD-like"/>
    <property type="match status" value="1"/>
</dbReference>
<dbReference type="InterPro" id="IPR036412">
    <property type="entry name" value="HAD-like_sf"/>
</dbReference>
<dbReference type="Pfam" id="PF13419">
    <property type="entry name" value="HAD_2"/>
    <property type="match status" value="1"/>
</dbReference>
<organism evidence="1 3">
    <name type="scientific">Clostridium butyricum</name>
    <dbReference type="NCBI Taxonomy" id="1492"/>
    <lineage>
        <taxon>Bacteria</taxon>
        <taxon>Bacillati</taxon>
        <taxon>Bacillota</taxon>
        <taxon>Clostridia</taxon>
        <taxon>Eubacteriales</taxon>
        <taxon>Clostridiaceae</taxon>
        <taxon>Clostridium</taxon>
    </lineage>
</organism>
<evidence type="ECO:0000313" key="3">
    <source>
        <dbReference type="Proteomes" id="UP000321089"/>
    </source>
</evidence>
<dbReference type="SFLD" id="SFLDG01129">
    <property type="entry name" value="C1.5:_HAD__Beta-PGM__Phosphata"/>
    <property type="match status" value="1"/>
</dbReference>
<reference evidence="1 3" key="2">
    <citation type="submission" date="2019-07" db="EMBL/GenBank/DDBJ databases">
        <title>Whole genome shotgun sequence of Clostridium butyricum NBRC 3858.</title>
        <authorList>
            <person name="Hosoyama A."/>
            <person name="Uohara A."/>
            <person name="Ohji S."/>
            <person name="Ichikawa N."/>
        </authorList>
    </citation>
    <scope>NUCLEOTIDE SEQUENCE [LARGE SCALE GENOMIC DNA]</scope>
    <source>
        <strain evidence="1 3">NBRC 3858</strain>
    </source>
</reference>
<evidence type="ECO:0000313" key="2">
    <source>
        <dbReference type="EMBL" id="QMW93032.1"/>
    </source>
</evidence>